<dbReference type="EMBL" id="HBEP01017423">
    <property type="protein sequence ID" value="CAD8487521.1"/>
    <property type="molecule type" value="Transcribed_RNA"/>
</dbReference>
<gene>
    <name evidence="4" type="ORF">PANT1444_LOCUS9840</name>
</gene>
<dbReference type="InterPro" id="IPR036554">
    <property type="entry name" value="GHMP_kinase_C_sf"/>
</dbReference>
<dbReference type="SUPFAM" id="SSF55060">
    <property type="entry name" value="GHMP Kinase, C-terminal domain"/>
    <property type="match status" value="1"/>
</dbReference>
<protein>
    <recommendedName>
        <fullName evidence="3">GHMP kinase C-terminal domain-containing protein</fullName>
    </recommendedName>
</protein>
<dbReference type="AlphaFoldDB" id="A0A7S0EKD5"/>
<dbReference type="Gene3D" id="3.30.70.890">
    <property type="entry name" value="GHMP kinase, C-terminal domain"/>
    <property type="match status" value="1"/>
</dbReference>
<dbReference type="Pfam" id="PF08544">
    <property type="entry name" value="GHMP_kinases_C"/>
    <property type="match status" value="1"/>
</dbReference>
<feature type="domain" description="GHMP kinase C-terminal" evidence="3">
    <location>
        <begin position="144"/>
        <end position="213"/>
    </location>
</feature>
<reference evidence="4" key="1">
    <citation type="submission" date="2021-01" db="EMBL/GenBank/DDBJ databases">
        <authorList>
            <person name="Corre E."/>
            <person name="Pelletier E."/>
            <person name="Niang G."/>
            <person name="Scheremetjew M."/>
            <person name="Finn R."/>
            <person name="Kale V."/>
            <person name="Holt S."/>
            <person name="Cochrane G."/>
            <person name="Meng A."/>
            <person name="Brown T."/>
            <person name="Cohen L."/>
        </authorList>
    </citation>
    <scope>NUCLEOTIDE SEQUENCE</scope>
    <source>
        <strain evidence="4">CCMP1374</strain>
    </source>
</reference>
<dbReference type="InterPro" id="IPR013750">
    <property type="entry name" value="GHMP_kinase_C_dom"/>
</dbReference>
<dbReference type="PANTHER" id="PTHR10457">
    <property type="entry name" value="MEVALONATE KINASE/GALACTOKINASE"/>
    <property type="match status" value="1"/>
</dbReference>
<proteinExistence type="predicted"/>
<evidence type="ECO:0000313" key="4">
    <source>
        <dbReference type="EMBL" id="CAD8487521.1"/>
    </source>
</evidence>
<name>A0A7S0EKD5_9EUKA</name>
<dbReference type="GO" id="GO:0005524">
    <property type="term" value="F:ATP binding"/>
    <property type="evidence" value="ECO:0007669"/>
    <property type="project" value="UniProtKB-KW"/>
</dbReference>
<dbReference type="GO" id="GO:0006012">
    <property type="term" value="P:galactose metabolic process"/>
    <property type="evidence" value="ECO:0007669"/>
    <property type="project" value="TreeGrafter"/>
</dbReference>
<dbReference type="GO" id="GO:0005829">
    <property type="term" value="C:cytosol"/>
    <property type="evidence" value="ECO:0007669"/>
    <property type="project" value="TreeGrafter"/>
</dbReference>
<sequence>MLSLLCRPAHVQPAVAIPGGVRFWGVDSGVRHSVGGSDYGSVRCAAFMGRAILRWVQRERGDVELEHLTAISPSQFATLDEQLPAAVSGIVFERAFGEHGDALTQVDPAKHYNVAACTAHPVHEHFRVQTFALALAAAPSAAQLPLLGELMYQSHASYSRVGLGSERTDLLVRLVREAGAGSGLHGAKITGGGSGGSVCVVGEASEAAEASLRMVLARYHEVTGVAPYVFEGSSMGALAFGTLHVELKQ</sequence>
<evidence type="ECO:0000259" key="3">
    <source>
        <dbReference type="Pfam" id="PF08544"/>
    </source>
</evidence>
<evidence type="ECO:0000256" key="1">
    <source>
        <dbReference type="ARBA" id="ARBA00022741"/>
    </source>
</evidence>
<organism evidence="4">
    <name type="scientific">Phaeocystis antarctica</name>
    <dbReference type="NCBI Taxonomy" id="33657"/>
    <lineage>
        <taxon>Eukaryota</taxon>
        <taxon>Haptista</taxon>
        <taxon>Haptophyta</taxon>
        <taxon>Prymnesiophyceae</taxon>
        <taxon>Phaeocystales</taxon>
        <taxon>Phaeocystaceae</taxon>
        <taxon>Phaeocystis</taxon>
    </lineage>
</organism>
<keyword evidence="2" id="KW-0067">ATP-binding</keyword>
<dbReference type="GO" id="GO:0004335">
    <property type="term" value="F:galactokinase activity"/>
    <property type="evidence" value="ECO:0007669"/>
    <property type="project" value="TreeGrafter"/>
</dbReference>
<dbReference type="PANTHER" id="PTHR10457:SF35">
    <property type="entry name" value="L-ARABINOKINASE"/>
    <property type="match status" value="1"/>
</dbReference>
<accession>A0A7S0EKD5</accession>
<evidence type="ECO:0000256" key="2">
    <source>
        <dbReference type="ARBA" id="ARBA00022840"/>
    </source>
</evidence>
<keyword evidence="1" id="KW-0547">Nucleotide-binding</keyword>